<dbReference type="Proteomes" id="UP000271098">
    <property type="component" value="Unassembled WGS sequence"/>
</dbReference>
<evidence type="ECO:0000313" key="6">
    <source>
        <dbReference type="Proteomes" id="UP000271098"/>
    </source>
</evidence>
<keyword evidence="6" id="KW-1185">Reference proteome</keyword>
<comment type="similarity">
    <text evidence="3">Belongs to the KTI12 family.</text>
</comment>
<sequence>MRSEVRRLISKDRLVICDSLNYIKGFRYELFCIAKEAQTTYAVLYCDANEDTCQWLNMQKDETERYEKNVISELIARFEEPQATNRWDSPLFTIKIGTGDGPVSENDKNLDHCDAVSVPKQVQLPVNEIFTWLTEVGHSSFLHFTQTAPLMSADFLYFLDRITQKVVKSVVDQQRTAVCGDTFAVPNCAESDEKVLFIRRRSVAELSRLRRQFITYMKMHPIEDIDRIAQLFVHYLNANP</sequence>
<dbReference type="EMBL" id="UYRT01082714">
    <property type="protein sequence ID" value="VDN26377.1"/>
    <property type="molecule type" value="Genomic_DNA"/>
</dbReference>
<keyword evidence="2" id="KW-0067">ATP-binding</keyword>
<dbReference type="SUPFAM" id="SSF52540">
    <property type="entry name" value="P-loop containing nucleoside triphosphate hydrolases"/>
    <property type="match status" value="1"/>
</dbReference>
<organism evidence="5 6">
    <name type="scientific">Gongylonema pulchrum</name>
    <dbReference type="NCBI Taxonomy" id="637853"/>
    <lineage>
        <taxon>Eukaryota</taxon>
        <taxon>Metazoa</taxon>
        <taxon>Ecdysozoa</taxon>
        <taxon>Nematoda</taxon>
        <taxon>Chromadorea</taxon>
        <taxon>Rhabditida</taxon>
        <taxon>Spirurina</taxon>
        <taxon>Spiruromorpha</taxon>
        <taxon>Spiruroidea</taxon>
        <taxon>Gongylonematidae</taxon>
        <taxon>Gongylonema</taxon>
    </lineage>
</organism>
<evidence type="ECO:0000313" key="5">
    <source>
        <dbReference type="EMBL" id="VDN26377.1"/>
    </source>
</evidence>
<evidence type="ECO:0000256" key="1">
    <source>
        <dbReference type="ARBA" id="ARBA00022741"/>
    </source>
</evidence>
<dbReference type="OrthoDB" id="9972657at2759"/>
<evidence type="ECO:0000256" key="4">
    <source>
        <dbReference type="ARBA" id="ARBA00026170"/>
    </source>
</evidence>
<dbReference type="Gene3D" id="3.40.50.300">
    <property type="entry name" value="P-loop containing nucleotide triphosphate hydrolases"/>
    <property type="match status" value="1"/>
</dbReference>
<name>A0A3P7MTT0_9BILA</name>
<dbReference type="PANTHER" id="PTHR12435">
    <property type="match status" value="1"/>
</dbReference>
<gene>
    <name evidence="5" type="ORF">GPUH_LOCUS15639</name>
</gene>
<proteinExistence type="inferred from homology"/>
<evidence type="ECO:0000256" key="3">
    <source>
        <dbReference type="ARBA" id="ARBA00025768"/>
    </source>
</evidence>
<dbReference type="GO" id="GO:0005524">
    <property type="term" value="F:ATP binding"/>
    <property type="evidence" value="ECO:0007669"/>
    <property type="project" value="UniProtKB-KW"/>
</dbReference>
<protein>
    <recommendedName>
        <fullName evidence="4">Protein KTI12 homolog</fullName>
    </recommendedName>
</protein>
<dbReference type="AlphaFoldDB" id="A0A3P7MTT0"/>
<keyword evidence="1" id="KW-0547">Nucleotide-binding</keyword>
<dbReference type="InterPro" id="IPR013641">
    <property type="entry name" value="KTI12/PSTK"/>
</dbReference>
<accession>A0A3P7MTT0</accession>
<evidence type="ECO:0000256" key="2">
    <source>
        <dbReference type="ARBA" id="ARBA00022840"/>
    </source>
</evidence>
<reference evidence="5 6" key="1">
    <citation type="submission" date="2018-11" db="EMBL/GenBank/DDBJ databases">
        <authorList>
            <consortium name="Pathogen Informatics"/>
        </authorList>
    </citation>
    <scope>NUCLEOTIDE SEQUENCE [LARGE SCALE GENOMIC DNA]</scope>
</reference>
<dbReference type="InterPro" id="IPR027417">
    <property type="entry name" value="P-loop_NTPase"/>
</dbReference>
<dbReference type="Pfam" id="PF08433">
    <property type="entry name" value="KTI12"/>
    <property type="match status" value="1"/>
</dbReference>